<name>A0ABD3W6S3_SINWO</name>
<dbReference type="Gene3D" id="3.80.10.10">
    <property type="entry name" value="Ribonuclease Inhibitor"/>
    <property type="match status" value="1"/>
</dbReference>
<keyword evidence="2" id="KW-1185">Reference proteome</keyword>
<reference evidence="1 2" key="1">
    <citation type="submission" date="2024-11" db="EMBL/GenBank/DDBJ databases">
        <title>Chromosome-level genome assembly of the freshwater bivalve Anodonta woodiana.</title>
        <authorList>
            <person name="Chen X."/>
        </authorList>
    </citation>
    <scope>NUCLEOTIDE SEQUENCE [LARGE SCALE GENOMIC DNA]</scope>
    <source>
        <strain evidence="1">MN2024</strain>
        <tissue evidence="1">Gills</tissue>
    </source>
</reference>
<accession>A0ABD3W6S3</accession>
<evidence type="ECO:0000313" key="1">
    <source>
        <dbReference type="EMBL" id="KAL3869584.1"/>
    </source>
</evidence>
<dbReference type="SUPFAM" id="SSF52047">
    <property type="entry name" value="RNI-like"/>
    <property type="match status" value="1"/>
</dbReference>
<dbReference type="InterPro" id="IPR032675">
    <property type="entry name" value="LRR_dom_sf"/>
</dbReference>
<dbReference type="AlphaFoldDB" id="A0ABD3W6S3"/>
<comment type="caution">
    <text evidence="1">The sequence shown here is derived from an EMBL/GenBank/DDBJ whole genome shotgun (WGS) entry which is preliminary data.</text>
</comment>
<proteinExistence type="predicted"/>
<dbReference type="Proteomes" id="UP001634394">
    <property type="component" value="Unassembled WGS sequence"/>
</dbReference>
<evidence type="ECO:0000313" key="2">
    <source>
        <dbReference type="Proteomes" id="UP001634394"/>
    </source>
</evidence>
<dbReference type="EMBL" id="JBJQND010000008">
    <property type="protein sequence ID" value="KAL3869584.1"/>
    <property type="molecule type" value="Genomic_DNA"/>
</dbReference>
<organism evidence="1 2">
    <name type="scientific">Sinanodonta woodiana</name>
    <name type="common">Chinese pond mussel</name>
    <name type="synonym">Anodonta woodiana</name>
    <dbReference type="NCBI Taxonomy" id="1069815"/>
    <lineage>
        <taxon>Eukaryota</taxon>
        <taxon>Metazoa</taxon>
        <taxon>Spiralia</taxon>
        <taxon>Lophotrochozoa</taxon>
        <taxon>Mollusca</taxon>
        <taxon>Bivalvia</taxon>
        <taxon>Autobranchia</taxon>
        <taxon>Heteroconchia</taxon>
        <taxon>Palaeoheterodonta</taxon>
        <taxon>Unionida</taxon>
        <taxon>Unionoidea</taxon>
        <taxon>Unionidae</taxon>
        <taxon>Unioninae</taxon>
        <taxon>Sinanodonta</taxon>
    </lineage>
</organism>
<sequence>MTFEDSISYASNVLDHKNKLHGKNFKVVNFLRFTEQLHVQNLLSVPFICIVLLHVWMKNENSFIEMTDIMFDIIRYYLHRATSDQQRKEFIEYASDIRSTNVHIDLTIFDKWNVHKEHIYIMHVLCRIAAQIFVSEVEREPIKLNVPQIFPITDEDNSDLQRICETGLLTEPLSLSADTKISDSSFPDRLICEFFVSMFIALRKGKDCDFILSRMTASVENSMILHILYQLSDTLTNKIIHKAISNFRKENTTTMGEEKHNDLNEKCRFFITSNKASPVVWLKSLMCNDALNASNLLFLSTTLQCIDKITALELTNNENNESLVFLLPFLPFLKSLTLDINNCTLLLYKEWDNHLPCELKQIVIRSVNINCVTLSVLNSTLSFCAGLEKMELCPSVVWTDDDINVRKRTDVDSYSWNKLSKHIENYTKLKILELQNMILPGEIDTLLSRLNRYQNLEILTLTNVTSTSQERPSLSPSCDTDNDDDVRPYTKINLTQLSLEKLKLKQSPMDILFNPATNGKPIENNITVLSISLLELPATSWGTLGRQIGIMSLTEFNLSNVNPGDYLQNLLDGISESKTLDHLSLSKIGMGKIILSFSFLSKMKRLSHLKLREMELDESSARSLFKEICECIELQNLSLCKLDVEEIPETLYSVQNLSKLSVLTVDRVNINGGSQNWSDFLNAFSKCENLQTINVSKDFVESERQNILPNLLNLLSM</sequence>
<gene>
    <name evidence="1" type="ORF">ACJMK2_042252</name>
</gene>
<protein>
    <submittedName>
        <fullName evidence="1">Uncharacterized protein</fullName>
    </submittedName>
</protein>